<organism evidence="1">
    <name type="scientific">Solanum chacoense</name>
    <name type="common">Chaco potato</name>
    <dbReference type="NCBI Taxonomy" id="4108"/>
    <lineage>
        <taxon>Eukaryota</taxon>
        <taxon>Viridiplantae</taxon>
        <taxon>Streptophyta</taxon>
        <taxon>Embryophyta</taxon>
        <taxon>Tracheophyta</taxon>
        <taxon>Spermatophyta</taxon>
        <taxon>Magnoliopsida</taxon>
        <taxon>eudicotyledons</taxon>
        <taxon>Gunneridae</taxon>
        <taxon>Pentapetalae</taxon>
        <taxon>asterids</taxon>
        <taxon>lamiids</taxon>
        <taxon>Solanales</taxon>
        <taxon>Solanaceae</taxon>
        <taxon>Solanoideae</taxon>
        <taxon>Solaneae</taxon>
        <taxon>Solanum</taxon>
    </lineage>
</organism>
<feature type="non-terminal residue" evidence="1">
    <location>
        <position position="1"/>
    </location>
</feature>
<sequence>ALVTARLEKSIDGFVMTVVLIRRVSTVTAVRRMSTVLVGAAISHGCYCRRLLQFQEATNPNICARRNFG</sequence>
<dbReference type="EMBL" id="GEDG01039836">
    <property type="protein sequence ID" value="JAP06951.1"/>
    <property type="molecule type" value="Transcribed_RNA"/>
</dbReference>
<dbReference type="AlphaFoldDB" id="A0A0V0GGX8"/>
<evidence type="ECO:0000313" key="1">
    <source>
        <dbReference type="EMBL" id="JAP06951.1"/>
    </source>
</evidence>
<reference evidence="1" key="1">
    <citation type="submission" date="2015-12" db="EMBL/GenBank/DDBJ databases">
        <title>Gene expression during late stages of embryo sac development: a critical building block for successful pollen-pistil interactions.</title>
        <authorList>
            <person name="Liu Y."/>
            <person name="Joly V."/>
            <person name="Sabar M."/>
            <person name="Matton D.P."/>
        </authorList>
    </citation>
    <scope>NUCLEOTIDE SEQUENCE</scope>
</reference>
<proteinExistence type="predicted"/>
<protein>
    <submittedName>
        <fullName evidence="1">Putative ovule protein</fullName>
    </submittedName>
</protein>
<name>A0A0V0GGX8_SOLCH</name>
<accession>A0A0V0GGX8</accession>